<reference evidence="1" key="1">
    <citation type="submission" date="2023-05" db="EMBL/GenBank/DDBJ databases">
        <title>Nepenthes gracilis genome sequencing.</title>
        <authorList>
            <person name="Fukushima K."/>
        </authorList>
    </citation>
    <scope>NUCLEOTIDE SEQUENCE</scope>
    <source>
        <strain evidence="1">SING2019-196</strain>
    </source>
</reference>
<comment type="caution">
    <text evidence="1">The sequence shown here is derived from an EMBL/GenBank/DDBJ whole genome shotgun (WGS) entry which is preliminary data.</text>
</comment>
<sequence length="284" mass="29870">MKTTRQQHLCSLQFGHGLTKKQQSIVCSSIFLPAPMVPAVLPDFVDFDGVPQGELDVSVQRPGILDSEVLGNGLASTVKSPEGSLPCNPGSSDAGGLEAGASPLACSSPSRQSLLCPSSGLLVVSTASANIPAPGGDVQYCPGSQYVAPVIPRSSSVAALPPGVAACNYGVSWSSVVQQNTLGGVNRPRFWYVAVLAGLQFFSEIGGLQLVNKLDGSCWLLSLWVAIHCRRQDVVVGSCFFLDELEFYCTWNGCPAAWWAGDTAGMAAGSFLWLPGVVVFWCWG</sequence>
<organism evidence="1 2">
    <name type="scientific">Nepenthes gracilis</name>
    <name type="common">Slender pitcher plant</name>
    <dbReference type="NCBI Taxonomy" id="150966"/>
    <lineage>
        <taxon>Eukaryota</taxon>
        <taxon>Viridiplantae</taxon>
        <taxon>Streptophyta</taxon>
        <taxon>Embryophyta</taxon>
        <taxon>Tracheophyta</taxon>
        <taxon>Spermatophyta</taxon>
        <taxon>Magnoliopsida</taxon>
        <taxon>eudicotyledons</taxon>
        <taxon>Gunneridae</taxon>
        <taxon>Pentapetalae</taxon>
        <taxon>Caryophyllales</taxon>
        <taxon>Nepenthaceae</taxon>
        <taxon>Nepenthes</taxon>
    </lineage>
</organism>
<proteinExistence type="predicted"/>
<dbReference type="Proteomes" id="UP001279734">
    <property type="component" value="Unassembled WGS sequence"/>
</dbReference>
<dbReference type="EMBL" id="BSYO01000025">
    <property type="protein sequence ID" value="GMH22888.1"/>
    <property type="molecule type" value="Genomic_DNA"/>
</dbReference>
<name>A0AAD3XZ27_NEPGR</name>
<evidence type="ECO:0000313" key="2">
    <source>
        <dbReference type="Proteomes" id="UP001279734"/>
    </source>
</evidence>
<dbReference type="AlphaFoldDB" id="A0AAD3XZ27"/>
<accession>A0AAD3XZ27</accession>
<keyword evidence="2" id="KW-1185">Reference proteome</keyword>
<evidence type="ECO:0000313" key="1">
    <source>
        <dbReference type="EMBL" id="GMH22888.1"/>
    </source>
</evidence>
<protein>
    <submittedName>
        <fullName evidence="1">Uncharacterized protein</fullName>
    </submittedName>
</protein>
<gene>
    <name evidence="1" type="ORF">Nepgr_024731</name>
</gene>